<dbReference type="Pfam" id="PF05448">
    <property type="entry name" value="AXE1"/>
    <property type="match status" value="1"/>
</dbReference>
<protein>
    <submittedName>
        <fullName evidence="5">Acetyl xylan esterase (AXE1)</fullName>
    </submittedName>
</protein>
<dbReference type="InterPro" id="IPR002471">
    <property type="entry name" value="Pept_S9_AS"/>
</dbReference>
<evidence type="ECO:0000313" key="6">
    <source>
        <dbReference type="Proteomes" id="UP000185511"/>
    </source>
</evidence>
<organism evidence="5 6">
    <name type="scientific">Actinoalloteichus fjordicus</name>
    <dbReference type="NCBI Taxonomy" id="1612552"/>
    <lineage>
        <taxon>Bacteria</taxon>
        <taxon>Bacillati</taxon>
        <taxon>Actinomycetota</taxon>
        <taxon>Actinomycetes</taxon>
        <taxon>Pseudonocardiales</taxon>
        <taxon>Pseudonocardiaceae</taxon>
        <taxon>Actinoalloteichus</taxon>
    </lineage>
</organism>
<dbReference type="AlphaFoldDB" id="A0AAC9LGQ2"/>
<dbReference type="PANTHER" id="PTHR22946:SF8">
    <property type="entry name" value="ACETYL XYLAN ESTERASE DOMAIN-CONTAINING PROTEIN"/>
    <property type="match status" value="1"/>
</dbReference>
<keyword evidence="2" id="KW-0378">Hydrolase</keyword>
<gene>
    <name evidence="5" type="ORF">UA74_22120</name>
</gene>
<dbReference type="GO" id="GO:0004252">
    <property type="term" value="F:serine-type endopeptidase activity"/>
    <property type="evidence" value="ECO:0007669"/>
    <property type="project" value="InterPro"/>
</dbReference>
<dbReference type="PROSITE" id="PS00708">
    <property type="entry name" value="PRO_ENDOPEP_SER"/>
    <property type="match status" value="1"/>
</dbReference>
<dbReference type="GO" id="GO:0006508">
    <property type="term" value="P:proteolysis"/>
    <property type="evidence" value="ECO:0007669"/>
    <property type="project" value="InterPro"/>
</dbReference>
<feature type="domain" description="Acetyl xylan esterase" evidence="4">
    <location>
        <begin position="175"/>
        <end position="279"/>
    </location>
</feature>
<name>A0AAC9LGQ2_9PSEU</name>
<dbReference type="EMBL" id="CP016076">
    <property type="protein sequence ID" value="APU16442.1"/>
    <property type="molecule type" value="Genomic_DNA"/>
</dbReference>
<dbReference type="InterPro" id="IPR050261">
    <property type="entry name" value="FrsA_esterase"/>
</dbReference>
<dbReference type="Gene3D" id="3.40.50.1820">
    <property type="entry name" value="alpha/beta hydrolase"/>
    <property type="match status" value="2"/>
</dbReference>
<dbReference type="PANTHER" id="PTHR22946">
    <property type="entry name" value="DIENELACTONE HYDROLASE DOMAIN-CONTAINING PROTEIN-RELATED"/>
    <property type="match status" value="1"/>
</dbReference>
<accession>A0AAC9LGQ2</accession>
<dbReference type="InterPro" id="IPR008391">
    <property type="entry name" value="AXE1_dom"/>
</dbReference>
<evidence type="ECO:0000256" key="3">
    <source>
        <dbReference type="SAM" id="MobiDB-lite"/>
    </source>
</evidence>
<evidence type="ECO:0000313" key="5">
    <source>
        <dbReference type="EMBL" id="APU16442.1"/>
    </source>
</evidence>
<sequence>MAHYLVLLIKQAVAVSSSAMTDLGFRPNLDGYHDASLDLLRQVYARTERRIDEWRAVTDGVATPADVAAYQERVRAAVHRGVGGLPVSEHPLGVRWLGSVDAESCRIDRLTFESLPGVVVPATLYRPAETGLVDAAEPTTAGGTATARRPAILVTCGHSDLAKADPEYQHVCRSLAAAGFVVLIFDPFGQGERHGYLRPDGTAAVAPGTAEHTYAGVQSWWLGQSAARYFVHDARRAVDLLASLPEVDPARIGVTGNSGGGMLCTLLMAVEPRIAAAAPGTYVCGRRGYLWSGQRQDAEQILLGGTEAGVDHDDLLAVMAPRPVCVLAAEYDFFPYEATVESVARARRIYDLLGAAEALRLVTAPTTHRYGSQLAAAAVAFFTEVLSAPATDTAREGAPGRGRDDETRPRDSRPEVTSTDPAPLPTPTAVLPPASLRCTDSGQLALEPGGAARLLPDLTRTTAPAQAMPLADEQVRDWLTARVQAHRDVPPRPQTRWLPGPEGTDHVFWRAERDLWGAGVVLPARPDTPGPLHVVLLHEGTAELTADHPVTRLAGLVVVVDVRGQGALAVHDRDGLPAEDQASAVYKLGCDLLWLDDSLAAARTFDVLRAVDVLRREEPLRRRHPRLTEHSPVHLHGYGLGAFHALLAAVVDPAVASVTVTDPIVDTDRIRTERLHDEGRGGWQALVPGLAGIASTRRLERMLGDRLRTADR</sequence>
<reference evidence="6" key="1">
    <citation type="submission" date="2016-06" db="EMBL/GenBank/DDBJ databases">
        <title>Complete genome sequence of Actinoalloteichus fjordicus DSM 46855 (=ADI127-17), type strain of the new species Actinoalloteichus fjordicus.</title>
        <authorList>
            <person name="Ruckert C."/>
            <person name="Nouioui I."/>
            <person name="Willmese J."/>
            <person name="van Wezel G."/>
            <person name="Klenk H.-P."/>
            <person name="Kalinowski J."/>
            <person name="Zotchev S.B."/>
        </authorList>
    </citation>
    <scope>NUCLEOTIDE SEQUENCE [LARGE SCALE GENOMIC DNA]</scope>
    <source>
        <strain evidence="6">ADI127-7</strain>
    </source>
</reference>
<proteinExistence type="inferred from homology"/>
<comment type="similarity">
    <text evidence="1">Belongs to the AB hydrolase superfamily.</text>
</comment>
<evidence type="ECO:0000256" key="2">
    <source>
        <dbReference type="ARBA" id="ARBA00022801"/>
    </source>
</evidence>
<feature type="region of interest" description="Disordered" evidence="3">
    <location>
        <begin position="391"/>
        <end position="434"/>
    </location>
</feature>
<dbReference type="Proteomes" id="UP000185511">
    <property type="component" value="Chromosome"/>
</dbReference>
<dbReference type="InterPro" id="IPR029058">
    <property type="entry name" value="AB_hydrolase_fold"/>
</dbReference>
<evidence type="ECO:0000256" key="1">
    <source>
        <dbReference type="ARBA" id="ARBA00008645"/>
    </source>
</evidence>
<dbReference type="SUPFAM" id="SSF53474">
    <property type="entry name" value="alpha/beta-Hydrolases"/>
    <property type="match status" value="2"/>
</dbReference>
<dbReference type="KEGG" id="acad:UA74_22120"/>
<evidence type="ECO:0000259" key="4">
    <source>
        <dbReference type="Pfam" id="PF05448"/>
    </source>
</evidence>
<feature type="compositionally biased region" description="Basic and acidic residues" evidence="3">
    <location>
        <begin position="401"/>
        <end position="414"/>
    </location>
</feature>
<keyword evidence="6" id="KW-1185">Reference proteome</keyword>